<name>A0A160T4R2_9CHLR</name>
<evidence type="ECO:0000313" key="3">
    <source>
        <dbReference type="EMBL" id="CUS05106.2"/>
    </source>
</evidence>
<reference evidence="3" key="1">
    <citation type="submission" date="2016-01" db="EMBL/GenBank/DDBJ databases">
        <authorList>
            <person name="Mcilroy J.S."/>
            <person name="Karst M S."/>
            <person name="Albertsen M."/>
        </authorList>
    </citation>
    <scope>NUCLEOTIDE SEQUENCE</scope>
    <source>
        <strain evidence="3">Cfx-K</strain>
    </source>
</reference>
<protein>
    <recommendedName>
        <fullName evidence="2">ATP-grasp domain-containing protein</fullName>
    </recommendedName>
</protein>
<dbReference type="SUPFAM" id="SSF56059">
    <property type="entry name" value="Glutathione synthetase ATP-binding domain-like"/>
    <property type="match status" value="1"/>
</dbReference>
<dbReference type="InterPro" id="IPR011761">
    <property type="entry name" value="ATP-grasp"/>
</dbReference>
<evidence type="ECO:0000313" key="4">
    <source>
        <dbReference type="Proteomes" id="UP000215027"/>
    </source>
</evidence>
<accession>A0A160T4R2</accession>
<dbReference type="KEGG" id="pbf:CFX0092_A3228"/>
<dbReference type="Proteomes" id="UP000215027">
    <property type="component" value="Chromosome I"/>
</dbReference>
<dbReference type="AlphaFoldDB" id="A0A160T4R2"/>
<evidence type="ECO:0000259" key="2">
    <source>
        <dbReference type="PROSITE" id="PS50975"/>
    </source>
</evidence>
<organism evidence="3 4">
    <name type="scientific">Candidatus Promineifilum breve</name>
    <dbReference type="NCBI Taxonomy" id="1806508"/>
    <lineage>
        <taxon>Bacteria</taxon>
        <taxon>Bacillati</taxon>
        <taxon>Chloroflexota</taxon>
        <taxon>Ardenticatenia</taxon>
        <taxon>Candidatus Promineifilales</taxon>
        <taxon>Candidatus Promineifilaceae</taxon>
        <taxon>Candidatus Promineifilum</taxon>
    </lineage>
</organism>
<dbReference type="RefSeq" id="WP_157913214.1">
    <property type="nucleotide sequence ID" value="NZ_LN890655.1"/>
</dbReference>
<proteinExistence type="predicted"/>
<dbReference type="PROSITE" id="PS50975">
    <property type="entry name" value="ATP_GRASP"/>
    <property type="match status" value="1"/>
</dbReference>
<dbReference type="GO" id="GO:0005524">
    <property type="term" value="F:ATP binding"/>
    <property type="evidence" value="ECO:0007669"/>
    <property type="project" value="UniProtKB-UniRule"/>
</dbReference>
<keyword evidence="1" id="KW-0067">ATP-binding</keyword>
<dbReference type="OrthoDB" id="24041at2"/>
<dbReference type="GO" id="GO:0046872">
    <property type="term" value="F:metal ion binding"/>
    <property type="evidence" value="ECO:0007669"/>
    <property type="project" value="InterPro"/>
</dbReference>
<keyword evidence="4" id="KW-1185">Reference proteome</keyword>
<sequence>MSRDGKKLVGFIIGREREMPEAVMAILNERYDSIVAELVKMGGTFLDEPMPYDVIIDRMSHEIPYYHAYVKYAALMGCYVINNPFVWANDTKFFAGALMHKLGIRTPRTAVLPNKDIAADTVPDSFRNLSYPMDWQAVIDYIGSPAIFKDIRSGGRRFAHRVNNVDELIQRYDESGTRTMILQQVIESSHQYHCMVIGSEKTHLMPYSLEMGHYVEDDGSLPAAATRQMTEIALQIARLYGYDINMTEFVLQGDVVYLINATNPSPLIGHDLMTDGQFNWICNEIAELAAQRIAKPSSTWLPIRLPAS</sequence>
<gene>
    <name evidence="3" type="ORF">CFX0092_A3228</name>
</gene>
<dbReference type="EMBL" id="LN890655">
    <property type="protein sequence ID" value="CUS05106.2"/>
    <property type="molecule type" value="Genomic_DNA"/>
</dbReference>
<keyword evidence="1" id="KW-0547">Nucleotide-binding</keyword>
<evidence type="ECO:0000256" key="1">
    <source>
        <dbReference type="PROSITE-ProRule" id="PRU00409"/>
    </source>
</evidence>
<feature type="domain" description="ATP-grasp" evidence="2">
    <location>
        <begin position="96"/>
        <end position="294"/>
    </location>
</feature>